<dbReference type="RefSeq" id="XP_024935978.1">
    <property type="nucleotide sequence ID" value="XM_025080210.1"/>
</dbReference>
<reference evidence="3" key="1">
    <citation type="submission" date="2025-08" db="UniProtKB">
        <authorList>
            <consortium name="RefSeq"/>
        </authorList>
    </citation>
    <scope>IDENTIFICATION</scope>
</reference>
<evidence type="ECO:0000256" key="1">
    <source>
        <dbReference type="SAM" id="MobiDB-lite"/>
    </source>
</evidence>
<feature type="compositionally biased region" description="Low complexity" evidence="1">
    <location>
        <begin position="295"/>
        <end position="304"/>
    </location>
</feature>
<feature type="region of interest" description="Disordered" evidence="1">
    <location>
        <begin position="294"/>
        <end position="319"/>
    </location>
</feature>
<protein>
    <submittedName>
        <fullName evidence="3">Uncharacterized protein LOC107262837</fullName>
    </submittedName>
</protein>
<dbReference type="AlphaFoldDB" id="A0AAJ7R809"/>
<gene>
    <name evidence="3" type="primary">LOC107262837</name>
</gene>
<sequence length="432" mass="50256">MIYYKLFSNTRSTLLNMFNNDNDFSTGIIIGRSMRRSMHRMNDCQANNYQRYSFLLHIRRWITELWNNVIKRFKNIFQEARRLEMLRSYTARSASPVLVSTSNRVLNTDSEQEKTFWREGRPSKSEKRSSTLIIYSKARATMNYCTSSTKSKDLDVMQRMTSNCMIHEKFINDQRNINCTKGTESSLSSRLDDEYNALYRKRSSIHDGHLLRELTSEMNIKSNNPNGMRYQENKGDKPQEDLSKWPDKVQQSTESFTSEECNEATPDQAFCRWLHQIWTISNNVTSRLKYLLRVSPSSRTSSSDESLETNGDESSSNELSTLYDAVETEEESIRHHDRSAYGHHSLCGRRIPHGHLCVPGLPCVNDGSEEYRVIEESNLRSPEIKLPGNVFLRNSVPCPVLVLPRIRHENNGPRMYIPEVFQHGVRTDCRYV</sequence>
<dbReference type="GeneID" id="107262837"/>
<dbReference type="KEGG" id="ccin:107262837"/>
<keyword evidence="2" id="KW-1185">Reference proteome</keyword>
<dbReference type="Proteomes" id="UP000694920">
    <property type="component" value="Unplaced"/>
</dbReference>
<feature type="compositionally biased region" description="Basic and acidic residues" evidence="1">
    <location>
        <begin position="231"/>
        <end position="245"/>
    </location>
</feature>
<evidence type="ECO:0000313" key="2">
    <source>
        <dbReference type="Proteomes" id="UP000694920"/>
    </source>
</evidence>
<accession>A0AAJ7R809</accession>
<name>A0AAJ7R809_CEPCN</name>
<feature type="region of interest" description="Disordered" evidence="1">
    <location>
        <begin position="220"/>
        <end position="245"/>
    </location>
</feature>
<proteinExistence type="predicted"/>
<organism evidence="2 3">
    <name type="scientific">Cephus cinctus</name>
    <name type="common">Wheat stem sawfly</name>
    <dbReference type="NCBI Taxonomy" id="211228"/>
    <lineage>
        <taxon>Eukaryota</taxon>
        <taxon>Metazoa</taxon>
        <taxon>Ecdysozoa</taxon>
        <taxon>Arthropoda</taxon>
        <taxon>Hexapoda</taxon>
        <taxon>Insecta</taxon>
        <taxon>Pterygota</taxon>
        <taxon>Neoptera</taxon>
        <taxon>Endopterygota</taxon>
        <taxon>Hymenoptera</taxon>
        <taxon>Cephoidea</taxon>
        <taxon>Cephidae</taxon>
        <taxon>Cephus</taxon>
    </lineage>
</organism>
<evidence type="ECO:0000313" key="3">
    <source>
        <dbReference type="RefSeq" id="XP_024935978.1"/>
    </source>
</evidence>